<protein>
    <submittedName>
        <fullName evidence="1">RCG25014</fullName>
    </submittedName>
</protein>
<dbReference type="AlphaFoldDB" id="A6KFF0"/>
<evidence type="ECO:0000313" key="1">
    <source>
        <dbReference type="EMBL" id="EDL75277.1"/>
    </source>
</evidence>
<evidence type="ECO:0000313" key="2">
    <source>
        <dbReference type="Proteomes" id="UP000234681"/>
    </source>
</evidence>
<proteinExistence type="predicted"/>
<name>A6KFF0_RAT</name>
<dbReference type="Proteomes" id="UP000234681">
    <property type="component" value="Chromosome 9"/>
</dbReference>
<sequence length="64" mass="7113">MCSLLSAELSLLISAPPSQRLTRVHVTFRPFSVTVLLHRVLGTSFGGDTKQMNQSRGRQTVSIW</sequence>
<dbReference type="EMBL" id="CH474044">
    <property type="protein sequence ID" value="EDL75277.1"/>
    <property type="molecule type" value="Genomic_DNA"/>
</dbReference>
<accession>A6KFF0</accession>
<gene>
    <name evidence="1" type="ORF">rCG_25014</name>
</gene>
<reference evidence="1 2" key="1">
    <citation type="submission" date="2005-09" db="EMBL/GenBank/DDBJ databases">
        <authorList>
            <person name="Mural R.J."/>
            <person name="Li P.W."/>
            <person name="Adams M.D."/>
            <person name="Amanatides P.G."/>
            <person name="Baden-Tillson H."/>
            <person name="Barnstead M."/>
            <person name="Chin S.H."/>
            <person name="Dew I."/>
            <person name="Evans C.A."/>
            <person name="Ferriera S."/>
            <person name="Flanigan M."/>
            <person name="Fosler C."/>
            <person name="Glodek A."/>
            <person name="Gu Z."/>
            <person name="Holt R.A."/>
            <person name="Jennings D."/>
            <person name="Kraft C.L."/>
            <person name="Lu F."/>
            <person name="Nguyen T."/>
            <person name="Nusskern D.R."/>
            <person name="Pfannkoch C.M."/>
            <person name="Sitter C."/>
            <person name="Sutton G.G."/>
            <person name="Venter J.C."/>
            <person name="Wang Z."/>
            <person name="Woodage T."/>
            <person name="Zheng X.H."/>
            <person name="Zhong F."/>
        </authorList>
    </citation>
    <scope>NUCLEOTIDE SEQUENCE [LARGE SCALE GENOMIC DNA]</scope>
    <source>
        <strain>BN</strain>
        <strain evidence="2">Sprague-Dawley</strain>
    </source>
</reference>
<organism evidence="1 2">
    <name type="scientific">Rattus norvegicus</name>
    <name type="common">Rat</name>
    <dbReference type="NCBI Taxonomy" id="10116"/>
    <lineage>
        <taxon>Eukaryota</taxon>
        <taxon>Metazoa</taxon>
        <taxon>Chordata</taxon>
        <taxon>Craniata</taxon>
        <taxon>Vertebrata</taxon>
        <taxon>Euteleostomi</taxon>
        <taxon>Mammalia</taxon>
        <taxon>Eutheria</taxon>
        <taxon>Euarchontoglires</taxon>
        <taxon>Glires</taxon>
        <taxon>Rodentia</taxon>
        <taxon>Myomorpha</taxon>
        <taxon>Muroidea</taxon>
        <taxon>Muridae</taxon>
        <taxon>Murinae</taxon>
        <taxon>Rattus</taxon>
    </lineage>
</organism>